<sequence length="141" mass="15647">MYQLERFVAAQEAIYQQVVFELSAGRKRTHWMWFVFPQLAGLGFSAMAQRYAISGLGEARAYLAHALLGTRLRECSALVLAVQGATVHGIFGSPDNMKFHSSMTLFAQAAPQEALFLSCLDKYFGAVPDQATLDLLLKEKK</sequence>
<name>A0A6N9HIP6_9BURK</name>
<proteinExistence type="predicted"/>
<gene>
    <name evidence="1" type="ORF">GTP41_12815</name>
</gene>
<evidence type="ECO:0000313" key="2">
    <source>
        <dbReference type="Proteomes" id="UP000448575"/>
    </source>
</evidence>
<comment type="caution">
    <text evidence="1">The sequence shown here is derived from an EMBL/GenBank/DDBJ whole genome shotgun (WGS) entry which is preliminary data.</text>
</comment>
<organism evidence="1 2">
    <name type="scientific">Pseudoduganella guangdongensis</name>
    <dbReference type="NCBI Taxonomy" id="2692179"/>
    <lineage>
        <taxon>Bacteria</taxon>
        <taxon>Pseudomonadati</taxon>
        <taxon>Pseudomonadota</taxon>
        <taxon>Betaproteobacteria</taxon>
        <taxon>Burkholderiales</taxon>
        <taxon>Oxalobacteraceae</taxon>
        <taxon>Telluria group</taxon>
        <taxon>Pseudoduganella</taxon>
    </lineage>
</organism>
<dbReference type="PIRSF" id="PIRSF008546">
    <property type="entry name" value="UCP008546"/>
    <property type="match status" value="1"/>
</dbReference>
<accession>A0A6N9HIP6</accession>
<dbReference type="Pfam" id="PF08837">
    <property type="entry name" value="DUF1810"/>
    <property type="match status" value="1"/>
</dbReference>
<dbReference type="RefSeq" id="WP_161025964.1">
    <property type="nucleotide sequence ID" value="NZ_WWCJ01000008.1"/>
</dbReference>
<dbReference type="EMBL" id="WWCJ01000008">
    <property type="protein sequence ID" value="MYN02983.1"/>
    <property type="molecule type" value="Genomic_DNA"/>
</dbReference>
<dbReference type="InterPro" id="IPR036287">
    <property type="entry name" value="Rv1873-like_sf"/>
</dbReference>
<reference evidence="1 2" key="1">
    <citation type="submission" date="2019-12" db="EMBL/GenBank/DDBJ databases">
        <title>Novel species isolated from a subtropical stream in China.</title>
        <authorList>
            <person name="Lu H."/>
        </authorList>
    </citation>
    <scope>NUCLEOTIDE SEQUENCE [LARGE SCALE GENOMIC DNA]</scope>
    <source>
        <strain evidence="1 2">DS3</strain>
    </source>
</reference>
<dbReference type="InterPro" id="IPR014937">
    <property type="entry name" value="DUF1810"/>
</dbReference>
<dbReference type="Gene3D" id="1.25.40.380">
    <property type="entry name" value="Protein of unknown function DUF1810"/>
    <property type="match status" value="1"/>
</dbReference>
<evidence type="ECO:0000313" key="1">
    <source>
        <dbReference type="EMBL" id="MYN02983.1"/>
    </source>
</evidence>
<protein>
    <submittedName>
        <fullName evidence="1">DUF1810 family protein</fullName>
    </submittedName>
</protein>
<dbReference type="AlphaFoldDB" id="A0A6N9HIP6"/>
<keyword evidence="2" id="KW-1185">Reference proteome</keyword>
<dbReference type="SUPFAM" id="SSF140736">
    <property type="entry name" value="Rv1873-like"/>
    <property type="match status" value="1"/>
</dbReference>
<dbReference type="Proteomes" id="UP000448575">
    <property type="component" value="Unassembled WGS sequence"/>
</dbReference>